<evidence type="ECO:0000313" key="2">
    <source>
        <dbReference type="EMBL" id="KAH3862726.1"/>
    </source>
</evidence>
<name>A0A9D4RBW5_DREPO</name>
<reference evidence="2" key="1">
    <citation type="journal article" date="2019" name="bioRxiv">
        <title>The Genome of the Zebra Mussel, Dreissena polymorpha: A Resource for Invasive Species Research.</title>
        <authorList>
            <person name="McCartney M.A."/>
            <person name="Auch B."/>
            <person name="Kono T."/>
            <person name="Mallez S."/>
            <person name="Zhang Y."/>
            <person name="Obille A."/>
            <person name="Becker A."/>
            <person name="Abrahante J.E."/>
            <person name="Garbe J."/>
            <person name="Badalamenti J.P."/>
            <person name="Herman A."/>
            <person name="Mangelson H."/>
            <person name="Liachko I."/>
            <person name="Sullivan S."/>
            <person name="Sone E.D."/>
            <person name="Koren S."/>
            <person name="Silverstein K.A.T."/>
            <person name="Beckman K.B."/>
            <person name="Gohl D.M."/>
        </authorList>
    </citation>
    <scope>NUCLEOTIDE SEQUENCE</scope>
    <source>
        <strain evidence="2">Duluth1</strain>
        <tissue evidence="2">Whole animal</tissue>
    </source>
</reference>
<feature type="compositionally biased region" description="Polar residues" evidence="1">
    <location>
        <begin position="14"/>
        <end position="26"/>
    </location>
</feature>
<reference evidence="2" key="2">
    <citation type="submission" date="2020-11" db="EMBL/GenBank/DDBJ databases">
        <authorList>
            <person name="McCartney M.A."/>
            <person name="Auch B."/>
            <person name="Kono T."/>
            <person name="Mallez S."/>
            <person name="Becker A."/>
            <person name="Gohl D.M."/>
            <person name="Silverstein K.A.T."/>
            <person name="Koren S."/>
            <person name="Bechman K.B."/>
            <person name="Herman A."/>
            <person name="Abrahante J.E."/>
            <person name="Garbe J."/>
        </authorList>
    </citation>
    <scope>NUCLEOTIDE SEQUENCE</scope>
    <source>
        <strain evidence="2">Duluth1</strain>
        <tissue evidence="2">Whole animal</tissue>
    </source>
</reference>
<evidence type="ECO:0000256" key="1">
    <source>
        <dbReference type="SAM" id="MobiDB-lite"/>
    </source>
</evidence>
<feature type="region of interest" description="Disordered" evidence="1">
    <location>
        <begin position="1"/>
        <end position="26"/>
    </location>
</feature>
<evidence type="ECO:0000313" key="3">
    <source>
        <dbReference type="Proteomes" id="UP000828390"/>
    </source>
</evidence>
<proteinExistence type="predicted"/>
<dbReference type="AlphaFoldDB" id="A0A9D4RBW5"/>
<organism evidence="2 3">
    <name type="scientific">Dreissena polymorpha</name>
    <name type="common">Zebra mussel</name>
    <name type="synonym">Mytilus polymorpha</name>
    <dbReference type="NCBI Taxonomy" id="45954"/>
    <lineage>
        <taxon>Eukaryota</taxon>
        <taxon>Metazoa</taxon>
        <taxon>Spiralia</taxon>
        <taxon>Lophotrochozoa</taxon>
        <taxon>Mollusca</taxon>
        <taxon>Bivalvia</taxon>
        <taxon>Autobranchia</taxon>
        <taxon>Heteroconchia</taxon>
        <taxon>Euheterodonta</taxon>
        <taxon>Imparidentia</taxon>
        <taxon>Neoheterodontei</taxon>
        <taxon>Myida</taxon>
        <taxon>Dreissenoidea</taxon>
        <taxon>Dreissenidae</taxon>
        <taxon>Dreissena</taxon>
    </lineage>
</organism>
<keyword evidence="3" id="KW-1185">Reference proteome</keyword>
<dbReference type="Proteomes" id="UP000828390">
    <property type="component" value="Unassembled WGS sequence"/>
</dbReference>
<dbReference type="EMBL" id="JAIWYP010000002">
    <property type="protein sequence ID" value="KAH3862726.1"/>
    <property type="molecule type" value="Genomic_DNA"/>
</dbReference>
<sequence length="57" mass="6198">MRNNLIFTGVPNVDSESPDTTDNNSIATPVKTTEWYQLQWVCTDSTGSGCQTSEVAS</sequence>
<accession>A0A9D4RBW5</accession>
<gene>
    <name evidence="2" type="ORF">DPMN_025699</name>
</gene>
<protein>
    <submittedName>
        <fullName evidence="2">Uncharacterized protein</fullName>
    </submittedName>
</protein>
<comment type="caution">
    <text evidence="2">The sequence shown here is derived from an EMBL/GenBank/DDBJ whole genome shotgun (WGS) entry which is preliminary data.</text>
</comment>